<sequence>MEQSKTVVKIVQVCKVAPSPTAITTTTDSPNILPLTFFDIPWLRFPPVQRLFFYEFPNQNTTNTTPFSHSDILPRLKDSLSLTLKHFLPLVGNLTWPQTSYKPIFVYDERSDAVSLTVAETDVDFYRLSGTNEFLEATEYHPLIPNLDVSHERAAALALQITLFQNCGFSIGMSMHHAALDGKSVQLFVKTWADMCRSRDCDDDDRSKPLYDRTVIKDPMGLDSIFAKQLRDLDNGPDNRSLMPWSFKQVPSGSVRGTFQLTSAKIEKLKQYLMTNNIEQFHLSTFSVTCAYIWVCLNKAEEIYLSSQISALGFTVDSRSHLVDPVPETYFGNCYVGKVVFADAKRLVGKEGLAVAVKVIGESISSFESIKGSVLNGAENLVSSFIESFSRSEYSEGIATTPSRPIVYYIAGSPGFEVYSSDFGWGRPRKTDVVSIDRARAVSLSETREGDGVEVELVLKTQQMEAFASFFAQAIFILLMAQPIRNSIRILDISNVTPFLSDSPDSVTEFSLPLTFLDTFSFKFPPIECLFFYSIKTSDPSLMASTLSNLRHSLSLTLQSFLPLAGKLTWPPTSPRPTILYKPGDSVSFTLAEFNVDFHHFTRKHIHGAAESRPLIPNLIINDVSSSIMALQITLFPNIGLCIGATFHHAVLDGKSSAMFMKSWAYISKTNTPLSPELTPFYDRTTIKDPDDLYTTYLNRWLANTASVKEPEAPSDWVRATFELKRGEINNLRRWVSIQWEEGNKSARNLNASPLRLTSFVLASAYVLTTMVKATEGETNRRVYFIVTANYRRRLDPPLPENYFGNCVGSHLGYAGEAGELSKINGSAIVAGKISEVINEFEKKGVMEGAKERIKSWGVLGTESQMVAITWSPQFDIYNCNFSWGKPQKIEISSVNRKMISLMESKDGSGGLEIGLVLKKHEMDRDLLSESVPTIPTVSPPTTTAVPRSVTDAEPIFATADTSSAPTQEPNVCSATNRL</sequence>
<proteinExistence type="predicted"/>
<organism evidence="3 4">
    <name type="scientific">Cannabis sativa</name>
    <name type="common">Hemp</name>
    <name type="synonym">Marijuana</name>
    <dbReference type="NCBI Taxonomy" id="3483"/>
    <lineage>
        <taxon>Eukaryota</taxon>
        <taxon>Viridiplantae</taxon>
        <taxon>Streptophyta</taxon>
        <taxon>Embryophyta</taxon>
        <taxon>Tracheophyta</taxon>
        <taxon>Spermatophyta</taxon>
        <taxon>Magnoliopsida</taxon>
        <taxon>eudicotyledons</taxon>
        <taxon>Gunneridae</taxon>
        <taxon>Pentapetalae</taxon>
        <taxon>rosids</taxon>
        <taxon>fabids</taxon>
        <taxon>Rosales</taxon>
        <taxon>Cannabaceae</taxon>
        <taxon>Cannabis</taxon>
    </lineage>
</organism>
<keyword evidence="4" id="KW-1185">Reference proteome</keyword>
<evidence type="ECO:0000313" key="4">
    <source>
        <dbReference type="Proteomes" id="UP000583929"/>
    </source>
</evidence>
<gene>
    <name evidence="3" type="ORF">G4B88_029331</name>
</gene>
<dbReference type="AlphaFoldDB" id="A0A7J6FZE4"/>
<keyword evidence="2" id="KW-0012">Acyltransferase</keyword>
<dbReference type="GO" id="GO:0016747">
    <property type="term" value="F:acyltransferase activity, transferring groups other than amino-acyl groups"/>
    <property type="evidence" value="ECO:0007669"/>
    <property type="project" value="UniProtKB-ARBA"/>
</dbReference>
<dbReference type="InterPro" id="IPR023213">
    <property type="entry name" value="CAT-like_dom_sf"/>
</dbReference>
<comment type="caution">
    <text evidence="3">The sequence shown here is derived from an EMBL/GenBank/DDBJ whole genome shotgun (WGS) entry which is preliminary data.</text>
</comment>
<dbReference type="PANTHER" id="PTHR31625">
    <property type="match status" value="1"/>
</dbReference>
<dbReference type="Gene3D" id="3.30.559.10">
    <property type="entry name" value="Chloramphenicol acetyltransferase-like domain"/>
    <property type="match status" value="4"/>
</dbReference>
<keyword evidence="1" id="KW-0808">Transferase</keyword>
<name>A0A7J6FZE4_CANSA</name>
<dbReference type="Proteomes" id="UP000583929">
    <property type="component" value="Unassembled WGS sequence"/>
</dbReference>
<dbReference type="EMBL" id="JAATIQ010000158">
    <property type="protein sequence ID" value="KAF4375967.1"/>
    <property type="molecule type" value="Genomic_DNA"/>
</dbReference>
<dbReference type="Pfam" id="PF02458">
    <property type="entry name" value="Transferase"/>
    <property type="match status" value="2"/>
</dbReference>
<reference evidence="3 4" key="1">
    <citation type="journal article" date="2020" name="bioRxiv">
        <title>Sequence and annotation of 42 cannabis genomes reveals extensive copy number variation in cannabinoid synthesis and pathogen resistance genes.</title>
        <authorList>
            <person name="Mckernan K.J."/>
            <person name="Helbert Y."/>
            <person name="Kane L.T."/>
            <person name="Ebling H."/>
            <person name="Zhang L."/>
            <person name="Liu B."/>
            <person name="Eaton Z."/>
            <person name="Mclaughlin S."/>
            <person name="Kingan S."/>
            <person name="Baybayan P."/>
            <person name="Concepcion G."/>
            <person name="Jordan M."/>
            <person name="Riva A."/>
            <person name="Barbazuk W."/>
            <person name="Harkins T."/>
        </authorList>
    </citation>
    <scope>NUCLEOTIDE SEQUENCE [LARGE SCALE GENOMIC DNA]</scope>
    <source>
        <strain evidence="4">cv. Jamaican Lion 4</strain>
        <tissue evidence="3">Leaf</tissue>
    </source>
</reference>
<evidence type="ECO:0000256" key="2">
    <source>
        <dbReference type="ARBA" id="ARBA00023315"/>
    </source>
</evidence>
<evidence type="ECO:0000313" key="3">
    <source>
        <dbReference type="EMBL" id="KAF4375967.1"/>
    </source>
</evidence>
<protein>
    <submittedName>
        <fullName evidence="3">Uncharacterized protein</fullName>
    </submittedName>
</protein>
<accession>A0A7J6FZE4</accession>
<dbReference type="InterPro" id="IPR051504">
    <property type="entry name" value="Plant_metabolite_acyltrans"/>
</dbReference>
<evidence type="ECO:0000256" key="1">
    <source>
        <dbReference type="ARBA" id="ARBA00022679"/>
    </source>
</evidence>